<proteinExistence type="predicted"/>
<keyword evidence="2" id="KW-1185">Reference proteome</keyword>
<gene>
    <name evidence="1" type="ORF">BDM02DRAFT_1523315</name>
</gene>
<comment type="caution">
    <text evidence="1">The sequence shown here is derived from an EMBL/GenBank/DDBJ whole genome shotgun (WGS) entry which is preliminary data.</text>
</comment>
<name>A0ACB6Z1A1_THEGA</name>
<evidence type="ECO:0000313" key="1">
    <source>
        <dbReference type="EMBL" id="KAF9643332.1"/>
    </source>
</evidence>
<dbReference type="Proteomes" id="UP000886501">
    <property type="component" value="Unassembled WGS sequence"/>
</dbReference>
<accession>A0ACB6Z1A1</accession>
<reference evidence="1" key="2">
    <citation type="journal article" date="2020" name="Nat. Commun.">
        <title>Large-scale genome sequencing of mycorrhizal fungi provides insights into the early evolution of symbiotic traits.</title>
        <authorList>
            <person name="Miyauchi S."/>
            <person name="Kiss E."/>
            <person name="Kuo A."/>
            <person name="Drula E."/>
            <person name="Kohler A."/>
            <person name="Sanchez-Garcia M."/>
            <person name="Morin E."/>
            <person name="Andreopoulos B."/>
            <person name="Barry K.W."/>
            <person name="Bonito G."/>
            <person name="Buee M."/>
            <person name="Carver A."/>
            <person name="Chen C."/>
            <person name="Cichocki N."/>
            <person name="Clum A."/>
            <person name="Culley D."/>
            <person name="Crous P.W."/>
            <person name="Fauchery L."/>
            <person name="Girlanda M."/>
            <person name="Hayes R.D."/>
            <person name="Keri Z."/>
            <person name="LaButti K."/>
            <person name="Lipzen A."/>
            <person name="Lombard V."/>
            <person name="Magnuson J."/>
            <person name="Maillard F."/>
            <person name="Murat C."/>
            <person name="Nolan M."/>
            <person name="Ohm R.A."/>
            <person name="Pangilinan J."/>
            <person name="Pereira M.F."/>
            <person name="Perotto S."/>
            <person name="Peter M."/>
            <person name="Pfister S."/>
            <person name="Riley R."/>
            <person name="Sitrit Y."/>
            <person name="Stielow J.B."/>
            <person name="Szollosi G."/>
            <person name="Zifcakova L."/>
            <person name="Stursova M."/>
            <person name="Spatafora J.W."/>
            <person name="Tedersoo L."/>
            <person name="Vaario L.M."/>
            <person name="Yamada A."/>
            <person name="Yan M."/>
            <person name="Wang P."/>
            <person name="Xu J."/>
            <person name="Bruns T."/>
            <person name="Baldrian P."/>
            <person name="Vilgalys R."/>
            <person name="Dunand C."/>
            <person name="Henrissat B."/>
            <person name="Grigoriev I.V."/>
            <person name="Hibbett D."/>
            <person name="Nagy L.G."/>
            <person name="Martin F.M."/>
        </authorList>
    </citation>
    <scope>NUCLEOTIDE SEQUENCE</scope>
    <source>
        <strain evidence="1">P2</strain>
    </source>
</reference>
<evidence type="ECO:0000313" key="2">
    <source>
        <dbReference type="Proteomes" id="UP000886501"/>
    </source>
</evidence>
<sequence>MLFNEDLSSLRTLSLGGVITHLPWRNLWNLTTFDLRCPPDNRIAVINLLNFLESAPHLKDITLRHSIPRTSNACSSRVVCLPHLKNLTIFGDPVHATLLDHLSIPEGASLVLDFDFSGGESPLPNCLPKTVKNLKNLFRVTTVNLCFAKREKFMHLVGPSGRLDIFGHWEREVGTSVFPSLDLFGCVDRRILQSLNYFSLHMTRRLAVTKYEPPPRVDNKCHPRCILLLMKDLRTLILTQCFNLPFIFVLDPDHPGHHPLKGVPCPNLEELVLYIEAWDAFNIPELVSMAKHRASKGAKLRSITIVGLGELVPGREVFKLREHVTHLEYRFEGNPPKWDSIPNDESG</sequence>
<reference evidence="1" key="1">
    <citation type="submission" date="2019-10" db="EMBL/GenBank/DDBJ databases">
        <authorList>
            <consortium name="DOE Joint Genome Institute"/>
            <person name="Kuo A."/>
            <person name="Miyauchi S."/>
            <person name="Kiss E."/>
            <person name="Drula E."/>
            <person name="Kohler A."/>
            <person name="Sanchez-Garcia M."/>
            <person name="Andreopoulos B."/>
            <person name="Barry K.W."/>
            <person name="Bonito G."/>
            <person name="Buee M."/>
            <person name="Carver A."/>
            <person name="Chen C."/>
            <person name="Cichocki N."/>
            <person name="Clum A."/>
            <person name="Culley D."/>
            <person name="Crous P.W."/>
            <person name="Fauchery L."/>
            <person name="Girlanda M."/>
            <person name="Hayes R."/>
            <person name="Keri Z."/>
            <person name="Labutti K."/>
            <person name="Lipzen A."/>
            <person name="Lombard V."/>
            <person name="Magnuson J."/>
            <person name="Maillard F."/>
            <person name="Morin E."/>
            <person name="Murat C."/>
            <person name="Nolan M."/>
            <person name="Ohm R."/>
            <person name="Pangilinan J."/>
            <person name="Pereira M."/>
            <person name="Perotto S."/>
            <person name="Peter M."/>
            <person name="Riley R."/>
            <person name="Sitrit Y."/>
            <person name="Stielow B."/>
            <person name="Szollosi G."/>
            <person name="Zifcakova L."/>
            <person name="Stursova M."/>
            <person name="Spatafora J.W."/>
            <person name="Tedersoo L."/>
            <person name="Vaario L.-M."/>
            <person name="Yamada A."/>
            <person name="Yan M."/>
            <person name="Wang P."/>
            <person name="Xu J."/>
            <person name="Bruns T."/>
            <person name="Baldrian P."/>
            <person name="Vilgalys R."/>
            <person name="Henrissat B."/>
            <person name="Grigoriev I.V."/>
            <person name="Hibbett D."/>
            <person name="Nagy L.G."/>
            <person name="Martin F.M."/>
        </authorList>
    </citation>
    <scope>NUCLEOTIDE SEQUENCE</scope>
    <source>
        <strain evidence="1">P2</strain>
    </source>
</reference>
<protein>
    <submittedName>
        <fullName evidence="1">Uncharacterized protein</fullName>
    </submittedName>
</protein>
<organism evidence="1 2">
    <name type="scientific">Thelephora ganbajun</name>
    <name type="common">Ganba fungus</name>
    <dbReference type="NCBI Taxonomy" id="370292"/>
    <lineage>
        <taxon>Eukaryota</taxon>
        <taxon>Fungi</taxon>
        <taxon>Dikarya</taxon>
        <taxon>Basidiomycota</taxon>
        <taxon>Agaricomycotina</taxon>
        <taxon>Agaricomycetes</taxon>
        <taxon>Thelephorales</taxon>
        <taxon>Thelephoraceae</taxon>
        <taxon>Thelephora</taxon>
    </lineage>
</organism>
<dbReference type="EMBL" id="MU118240">
    <property type="protein sequence ID" value="KAF9643332.1"/>
    <property type="molecule type" value="Genomic_DNA"/>
</dbReference>